<evidence type="ECO:0000313" key="1">
    <source>
        <dbReference type="EMBL" id="GAA0171195.1"/>
    </source>
</evidence>
<comment type="caution">
    <text evidence="1">The sequence shown here is derived from an EMBL/GenBank/DDBJ whole genome shotgun (WGS) entry which is preliminary data.</text>
</comment>
<keyword evidence="2" id="KW-1185">Reference proteome</keyword>
<dbReference type="EMBL" id="BAABME010024947">
    <property type="protein sequence ID" value="GAA0171195.1"/>
    <property type="molecule type" value="Genomic_DNA"/>
</dbReference>
<sequence length="136" mass="14974">MMIEKENASNAKGINTEENVEVADVLPSAINTCTNNITCSLLDNGPGAEFPIKRHLVMMNFMGDKVVVISICQHGRSNTKEKTVETVTKDVGTMNGLEDCVNITREDEVVDEEAAKKRRNCTVGRCHCSLIFHMAC</sequence>
<protein>
    <submittedName>
        <fullName evidence="1">Uncharacterized protein</fullName>
    </submittedName>
</protein>
<evidence type="ECO:0000313" key="2">
    <source>
        <dbReference type="Proteomes" id="UP001454036"/>
    </source>
</evidence>
<organism evidence="1 2">
    <name type="scientific">Lithospermum erythrorhizon</name>
    <name type="common">Purple gromwell</name>
    <name type="synonym">Lithospermum officinale var. erythrorhizon</name>
    <dbReference type="NCBI Taxonomy" id="34254"/>
    <lineage>
        <taxon>Eukaryota</taxon>
        <taxon>Viridiplantae</taxon>
        <taxon>Streptophyta</taxon>
        <taxon>Embryophyta</taxon>
        <taxon>Tracheophyta</taxon>
        <taxon>Spermatophyta</taxon>
        <taxon>Magnoliopsida</taxon>
        <taxon>eudicotyledons</taxon>
        <taxon>Gunneridae</taxon>
        <taxon>Pentapetalae</taxon>
        <taxon>asterids</taxon>
        <taxon>lamiids</taxon>
        <taxon>Boraginales</taxon>
        <taxon>Boraginaceae</taxon>
        <taxon>Boraginoideae</taxon>
        <taxon>Lithospermeae</taxon>
        <taxon>Lithospermum</taxon>
    </lineage>
</organism>
<gene>
    <name evidence="1" type="ORF">LIER_41103</name>
</gene>
<reference evidence="1 2" key="1">
    <citation type="submission" date="2024-01" db="EMBL/GenBank/DDBJ databases">
        <title>The complete chloroplast genome sequence of Lithospermum erythrorhizon: insights into the phylogenetic relationship among Boraginaceae species and the maternal lineages of purple gromwells.</title>
        <authorList>
            <person name="Okada T."/>
            <person name="Watanabe K."/>
        </authorList>
    </citation>
    <scope>NUCLEOTIDE SEQUENCE [LARGE SCALE GENOMIC DNA]</scope>
</reference>
<name>A0AAV3R5M3_LITER</name>
<dbReference type="Proteomes" id="UP001454036">
    <property type="component" value="Unassembled WGS sequence"/>
</dbReference>
<proteinExistence type="predicted"/>
<dbReference type="AlphaFoldDB" id="A0AAV3R5M3"/>
<accession>A0AAV3R5M3</accession>